<keyword evidence="1" id="KW-0175">Coiled coil</keyword>
<dbReference type="AlphaFoldDB" id="A0A9J5WME9"/>
<comment type="caution">
    <text evidence="2">The sequence shown here is derived from an EMBL/GenBank/DDBJ whole genome shotgun (WGS) entry which is preliminary data.</text>
</comment>
<evidence type="ECO:0000313" key="2">
    <source>
        <dbReference type="EMBL" id="KAG5576200.1"/>
    </source>
</evidence>
<reference evidence="2 3" key="1">
    <citation type="submission" date="2020-09" db="EMBL/GenBank/DDBJ databases">
        <title>De no assembly of potato wild relative species, Solanum commersonii.</title>
        <authorList>
            <person name="Cho K."/>
        </authorList>
    </citation>
    <scope>NUCLEOTIDE SEQUENCE [LARGE SCALE GENOMIC DNA]</scope>
    <source>
        <strain evidence="2">LZ3.2</strain>
        <tissue evidence="2">Leaf</tissue>
    </source>
</reference>
<evidence type="ECO:0000313" key="3">
    <source>
        <dbReference type="Proteomes" id="UP000824120"/>
    </source>
</evidence>
<name>A0A9J5WME9_SOLCO</name>
<dbReference type="OrthoDB" id="10424988at2759"/>
<accession>A0A9J5WME9</accession>
<protein>
    <submittedName>
        <fullName evidence="2">Uncharacterized protein</fullName>
    </submittedName>
</protein>
<organism evidence="2 3">
    <name type="scientific">Solanum commersonii</name>
    <name type="common">Commerson's wild potato</name>
    <name type="synonym">Commerson's nightshade</name>
    <dbReference type="NCBI Taxonomy" id="4109"/>
    <lineage>
        <taxon>Eukaryota</taxon>
        <taxon>Viridiplantae</taxon>
        <taxon>Streptophyta</taxon>
        <taxon>Embryophyta</taxon>
        <taxon>Tracheophyta</taxon>
        <taxon>Spermatophyta</taxon>
        <taxon>Magnoliopsida</taxon>
        <taxon>eudicotyledons</taxon>
        <taxon>Gunneridae</taxon>
        <taxon>Pentapetalae</taxon>
        <taxon>asterids</taxon>
        <taxon>lamiids</taxon>
        <taxon>Solanales</taxon>
        <taxon>Solanaceae</taxon>
        <taxon>Solanoideae</taxon>
        <taxon>Solaneae</taxon>
        <taxon>Solanum</taxon>
    </lineage>
</organism>
<evidence type="ECO:0000256" key="1">
    <source>
        <dbReference type="SAM" id="Coils"/>
    </source>
</evidence>
<dbReference type="EMBL" id="JACXVP010000011">
    <property type="protein sequence ID" value="KAG5576200.1"/>
    <property type="molecule type" value="Genomic_DNA"/>
</dbReference>
<feature type="coiled-coil region" evidence="1">
    <location>
        <begin position="359"/>
        <end position="386"/>
    </location>
</feature>
<keyword evidence="3" id="KW-1185">Reference proteome</keyword>
<gene>
    <name evidence="2" type="ORF">H5410_056334</name>
</gene>
<dbReference type="Proteomes" id="UP000824120">
    <property type="component" value="Chromosome 11"/>
</dbReference>
<proteinExistence type="predicted"/>
<sequence length="413" mass="46420">MTSLSKNLNLAIIPSENQESPFIFPDVMLIDSFDITHHAYPLMEEASIQGDERYQSLVSNSSENMVVYLSGKPIATFVDSPQEDPFSEPSVAIPVRLNRSVQRDLDAVLHTNSAKKSRGEKSKFVPPLNPIYIIDDINTCFGVGEFLILLQAQGWNALFLQGNRRRKMGRKETREFYINVVRSAFFISSKFGGMSFTLTFEKQSKILGNWPPLEGLSLAPEISRRFANDPILEDYTRVDKGFMLPLHMLLVDVVHKIILPRKQKGTEVNYLDFTLMELLISQVQINLPQLILSHIHRICVQDNKDHGHGSVKKWQVQTTTNVLGEVDHAAIPATSRGENSPIQCLRTSLTAKGDYGLEHVGLVEENSRLKEELAKTQETLDTERSSNSAHLNHIVDFLAKGSPSSSSFVQPYV</sequence>